<feature type="chain" id="PRO_5012006368" evidence="8">
    <location>
        <begin position="22"/>
        <end position="648"/>
    </location>
</feature>
<evidence type="ECO:0000256" key="6">
    <source>
        <dbReference type="PIRSR" id="PIRSR606710-1"/>
    </source>
</evidence>
<evidence type="ECO:0000256" key="5">
    <source>
        <dbReference type="ARBA" id="ARBA00023295"/>
    </source>
</evidence>
<feature type="active site" description="Proton donor" evidence="6">
    <location>
        <position position="195"/>
    </location>
</feature>
<proteinExistence type="inferred from homology"/>
<comment type="caution">
    <text evidence="9">The sequence shown here is derived from an EMBL/GenBank/DDBJ whole genome shotgun (WGS) entry which is preliminary data.</text>
</comment>
<feature type="site" description="Important for catalytic activity, responsible for pKa modulation of the active site Glu and correct orientation of both the proton donor and substrate" evidence="7">
    <location>
        <position position="148"/>
    </location>
</feature>
<keyword evidence="8" id="KW-0732">Signal</keyword>
<keyword evidence="5" id="KW-0326">Glycosidase</keyword>
<keyword evidence="2" id="KW-0624">Polysaccharide degradation</keyword>
<evidence type="ECO:0000256" key="8">
    <source>
        <dbReference type="SAM" id="SignalP"/>
    </source>
</evidence>
<dbReference type="InterPro" id="IPR023296">
    <property type="entry name" value="Glyco_hydro_beta-prop_sf"/>
</dbReference>
<protein>
    <submittedName>
        <fullName evidence="9">Glycosyl hydrolases 43 family protein</fullName>
    </submittedName>
</protein>
<keyword evidence="2" id="KW-0858">Xylan degradation</keyword>
<evidence type="ECO:0000256" key="3">
    <source>
        <dbReference type="ARBA" id="ARBA00022801"/>
    </source>
</evidence>
<dbReference type="EMBL" id="JRYB01000001">
    <property type="protein sequence ID" value="OIJ40541.1"/>
    <property type="molecule type" value="Genomic_DNA"/>
</dbReference>
<organism evidence="9 10">
    <name type="scientific">Massilia timonae</name>
    <dbReference type="NCBI Taxonomy" id="47229"/>
    <lineage>
        <taxon>Bacteria</taxon>
        <taxon>Pseudomonadati</taxon>
        <taxon>Pseudomonadota</taxon>
        <taxon>Betaproteobacteria</taxon>
        <taxon>Burkholderiales</taxon>
        <taxon>Oxalobacteraceae</taxon>
        <taxon>Telluria group</taxon>
        <taxon>Massilia</taxon>
    </lineage>
</organism>
<dbReference type="Gene3D" id="2.115.10.20">
    <property type="entry name" value="Glycosyl hydrolase domain, family 43"/>
    <property type="match status" value="2"/>
</dbReference>
<dbReference type="Proteomes" id="UP000180246">
    <property type="component" value="Unassembled WGS sequence"/>
</dbReference>
<dbReference type="RefSeq" id="WP_083415410.1">
    <property type="nucleotide sequence ID" value="NZ_JRYB01000001.1"/>
</dbReference>
<keyword evidence="3 9" id="KW-0378">Hydrolase</keyword>
<evidence type="ECO:0000256" key="1">
    <source>
        <dbReference type="ARBA" id="ARBA00009865"/>
    </source>
</evidence>
<keyword evidence="4" id="KW-0119">Carbohydrate metabolism</keyword>
<gene>
    <name evidence="9" type="ORF">LO55_3644</name>
</gene>
<feature type="active site" description="Proton acceptor" evidence="6">
    <location>
        <position position="36"/>
    </location>
</feature>
<dbReference type="CDD" id="cd09004">
    <property type="entry name" value="GH43_bXyl-like"/>
    <property type="match status" value="1"/>
</dbReference>
<accession>A0A1S2N648</accession>
<evidence type="ECO:0000256" key="2">
    <source>
        <dbReference type="ARBA" id="ARBA00022651"/>
    </source>
</evidence>
<dbReference type="PANTHER" id="PTHR43772:SF2">
    <property type="entry name" value="PUTATIVE (AFU_ORTHOLOGUE AFUA_2G04480)-RELATED"/>
    <property type="match status" value="1"/>
</dbReference>
<evidence type="ECO:0000313" key="10">
    <source>
        <dbReference type="Proteomes" id="UP000180246"/>
    </source>
</evidence>
<dbReference type="GO" id="GO:0004553">
    <property type="term" value="F:hydrolase activity, hydrolyzing O-glycosyl compounds"/>
    <property type="evidence" value="ECO:0007669"/>
    <property type="project" value="InterPro"/>
</dbReference>
<dbReference type="CDD" id="cd08983">
    <property type="entry name" value="GH43_Bt3655-like"/>
    <property type="match status" value="1"/>
</dbReference>
<dbReference type="InterPro" id="IPR006710">
    <property type="entry name" value="Glyco_hydro_43"/>
</dbReference>
<evidence type="ECO:0000256" key="7">
    <source>
        <dbReference type="PIRSR" id="PIRSR606710-2"/>
    </source>
</evidence>
<dbReference type="AlphaFoldDB" id="A0A1S2N648"/>
<dbReference type="SUPFAM" id="SSF75005">
    <property type="entry name" value="Arabinanase/levansucrase/invertase"/>
    <property type="match status" value="2"/>
</dbReference>
<evidence type="ECO:0000256" key="4">
    <source>
        <dbReference type="ARBA" id="ARBA00023277"/>
    </source>
</evidence>
<reference evidence="9 10" key="1">
    <citation type="submission" date="2014-10" db="EMBL/GenBank/DDBJ databases">
        <authorList>
            <person name="Seo M.-J."/>
            <person name="Seok Y.J."/>
            <person name="Cha I.-T."/>
        </authorList>
    </citation>
    <scope>NUCLEOTIDE SEQUENCE [LARGE SCALE GENOMIC DNA]</scope>
    <source>
        <strain evidence="9 10">NEU</strain>
    </source>
</reference>
<comment type="similarity">
    <text evidence="1">Belongs to the glycosyl hydrolase 43 family.</text>
</comment>
<dbReference type="PANTHER" id="PTHR43772">
    <property type="entry name" value="ENDO-1,4-BETA-XYLANASE"/>
    <property type="match status" value="1"/>
</dbReference>
<dbReference type="InterPro" id="IPR052176">
    <property type="entry name" value="Glycosyl_Hydrlase_43_Enz"/>
</dbReference>
<dbReference type="GO" id="GO:0045493">
    <property type="term" value="P:xylan catabolic process"/>
    <property type="evidence" value="ECO:0007669"/>
    <property type="project" value="UniProtKB-KW"/>
</dbReference>
<evidence type="ECO:0000313" key="9">
    <source>
        <dbReference type="EMBL" id="OIJ40541.1"/>
    </source>
</evidence>
<sequence length="648" mass="72033">MHRLVSSIIAFAATALFSVQAQDVAPAPALEGFTADPSIRVFGDTYYLYPTSDKPNWMTTDFSVWSSKDLVKWKKERVVLDVANDVKWANIKAWAPDAIERNGTYYFYFSADHKIGVATAKSPRGPFVDALGAPLLVRSSTMTTNTIDPYPFIDDDGQAYLYWGNGIEANAYKLKPDMVSVEGEVHRIPMKDFREGVVVFKRQGKYYFMWSIDDARSPHYRVGWGTADSPLGAVKAATKNFIVLQKNGAAVGTAHHSVVQVPGTDRWYVAYHRHAIPDGNGYQRQTVLAKMSFDADGNILPMDPMQPAFQPGDVGEPIVDGKGLNGDVSADRPNYLLVHFTSETADGEQIHFATSRDGYLWSDLNGSKPILRSTMGERGVRDPAIVRSPRGDKFWILATDLRIANGKGWQAAMHEGSTKLMIWESTNLVDWSAPRLVDVAGAIPDAGCAWAPEAIYDERSGDYLVYWATISPAGGVTKPRIYYSRTRDFVRFTPATLYIDRPGAHGLIDTQIVKIDDPRSRYRYVRASGDGQLTLEGANELLGQWDILGDLRPLGLTGKDVEGPILFRIAQTGEWAMWVDQYARKAGYLALTSDDLTRPERLRRADPARIDHGHSKKRHGAILNISSDEYRRLLARWPAAAPRTASPP</sequence>
<name>A0A1S2N648_9BURK</name>
<dbReference type="Pfam" id="PF04616">
    <property type="entry name" value="Glyco_hydro_43"/>
    <property type="match status" value="1"/>
</dbReference>
<feature type="signal peptide" evidence="8">
    <location>
        <begin position="1"/>
        <end position="21"/>
    </location>
</feature>